<dbReference type="GO" id="GO:0005737">
    <property type="term" value="C:cytoplasm"/>
    <property type="evidence" value="ECO:0007669"/>
    <property type="project" value="UniProtKB-SubCell"/>
</dbReference>
<dbReference type="InterPro" id="IPR011990">
    <property type="entry name" value="TPR-like_helical_dom_sf"/>
</dbReference>
<dbReference type="SMART" id="SM00028">
    <property type="entry name" value="TPR"/>
    <property type="match status" value="6"/>
</dbReference>
<feature type="transmembrane region" description="Helical" evidence="8">
    <location>
        <begin position="324"/>
        <end position="344"/>
    </location>
</feature>
<evidence type="ECO:0000256" key="1">
    <source>
        <dbReference type="ARBA" id="ARBA00004496"/>
    </source>
</evidence>
<evidence type="ECO:0000256" key="6">
    <source>
        <dbReference type="PROSITE-ProRule" id="PRU00339"/>
    </source>
</evidence>
<name>A0A0D7W892_9FLAO</name>
<organism evidence="10 11">
    <name type="scientific">Neotamlana sedimentorum</name>
    <dbReference type="NCBI Taxonomy" id="1435349"/>
    <lineage>
        <taxon>Bacteria</taxon>
        <taxon>Pseudomonadati</taxon>
        <taxon>Bacteroidota</taxon>
        <taxon>Flavobacteriia</taxon>
        <taxon>Flavobacteriales</taxon>
        <taxon>Flavobacteriaceae</taxon>
        <taxon>Neotamlana</taxon>
    </lineage>
</organism>
<dbReference type="AlphaFoldDB" id="A0A0D7W892"/>
<dbReference type="SUPFAM" id="SSF46894">
    <property type="entry name" value="C-terminal effector domain of the bipartite response regulators"/>
    <property type="match status" value="1"/>
</dbReference>
<dbReference type="SMART" id="SM00421">
    <property type="entry name" value="HTH_LUXR"/>
    <property type="match status" value="1"/>
</dbReference>
<evidence type="ECO:0000256" key="2">
    <source>
        <dbReference type="ARBA" id="ARBA00022490"/>
    </source>
</evidence>
<dbReference type="RefSeq" id="WP_044633056.1">
    <property type="nucleotide sequence ID" value="NZ_JTDW01000007.1"/>
</dbReference>
<dbReference type="PROSITE" id="PS50005">
    <property type="entry name" value="TPR"/>
    <property type="match status" value="2"/>
</dbReference>
<keyword evidence="11" id="KW-1185">Reference proteome</keyword>
<dbReference type="EMBL" id="JTDW01000007">
    <property type="protein sequence ID" value="KJD35254.1"/>
    <property type="molecule type" value="Genomic_DNA"/>
</dbReference>
<dbReference type="InterPro" id="IPR019734">
    <property type="entry name" value="TPR_rpt"/>
</dbReference>
<keyword evidence="7" id="KW-0175">Coiled coil</keyword>
<keyword evidence="8" id="KW-0812">Transmembrane</keyword>
<feature type="coiled-coil region" evidence="7">
    <location>
        <begin position="231"/>
        <end position="260"/>
    </location>
</feature>
<evidence type="ECO:0000256" key="8">
    <source>
        <dbReference type="SAM" id="Phobius"/>
    </source>
</evidence>
<dbReference type="Gene3D" id="1.25.40.10">
    <property type="entry name" value="Tetratricopeptide repeat domain"/>
    <property type="match status" value="2"/>
</dbReference>
<keyword evidence="4 6" id="KW-0802">TPR repeat</keyword>
<keyword evidence="2" id="KW-0963">Cytoplasm</keyword>
<dbReference type="STRING" id="1435349.PW52_11315"/>
<evidence type="ECO:0000256" key="7">
    <source>
        <dbReference type="SAM" id="Coils"/>
    </source>
</evidence>
<sequence>MSSTKTFYFLLIVVFGVKLLSAQDLVSKNAISKINTIKGALNLAKHENDTLGIAKNFIYLANFYKNLGLDSEAIENYHNAQQIHLKKDTLFVYANNKIAFIHLHLKQYAEASQYSESSVSIAKSINYKTGLATANAILGSVYEKQSNYNAALGFQNESLQLFESLNDSTGIALTNENIGSIYEDLEQYDLARNYFNKAYSFESAKTSDLKINIINNLADVYRKQKQYNQALKLTEKALNLAKAQNNKQQEESALKDLARTYAELQDFKKAYEYLNRQNLISEQQLINQNTQLVSAMEVLYNVKENEAQVAILNKQNQINKTRQLAIIIISLAVILVFFIGVMHLKKRKKQEQKLLTYKQQLLQADLDIKTAEEAGLKREIDIKISALTNYSLNLAHKNKLLADISRTLNNLKSRNPELVKTKLIDIVNTINSDLSKENEWTELMAYFSQINPSFFKNLKTQVHEELTSSEMRLCMLLRLNLSSKAIASILNITPDSVRIARYRMRKKLPLSSKDDLQAYILNL</sequence>
<dbReference type="InterPro" id="IPR051476">
    <property type="entry name" value="Bac_ResReg_Asp_Phosphatase"/>
</dbReference>
<feature type="repeat" description="TPR" evidence="6">
    <location>
        <begin position="172"/>
        <end position="205"/>
    </location>
</feature>
<evidence type="ECO:0000256" key="4">
    <source>
        <dbReference type="ARBA" id="ARBA00022803"/>
    </source>
</evidence>
<evidence type="ECO:0000313" key="10">
    <source>
        <dbReference type="EMBL" id="KJD35254.1"/>
    </source>
</evidence>
<dbReference type="GO" id="GO:0003677">
    <property type="term" value="F:DNA binding"/>
    <property type="evidence" value="ECO:0007669"/>
    <property type="project" value="InterPro"/>
</dbReference>
<evidence type="ECO:0000256" key="3">
    <source>
        <dbReference type="ARBA" id="ARBA00022737"/>
    </source>
</evidence>
<keyword evidence="3" id="KW-0677">Repeat</keyword>
<reference evidence="10 11" key="1">
    <citation type="submission" date="2014-11" db="EMBL/GenBank/DDBJ databases">
        <title>Tamlana sedimentorum sp. nov., isolated from shallow sand sediments of the Sea of Japan.</title>
        <authorList>
            <person name="Romanenko L.A."/>
        </authorList>
    </citation>
    <scope>NUCLEOTIDE SEQUENCE [LARGE SCALE GENOMIC DNA]</scope>
    <source>
        <strain evidence="10 11">JCM 19808</strain>
    </source>
</reference>
<feature type="repeat" description="TPR" evidence="6">
    <location>
        <begin position="211"/>
        <end position="244"/>
    </location>
</feature>
<dbReference type="Proteomes" id="UP000032578">
    <property type="component" value="Unassembled WGS sequence"/>
</dbReference>
<comment type="caution">
    <text evidence="10">The sequence shown here is derived from an EMBL/GenBank/DDBJ whole genome shotgun (WGS) entry which is preliminary data.</text>
</comment>
<dbReference type="InterPro" id="IPR016032">
    <property type="entry name" value="Sig_transdc_resp-reg_C-effctor"/>
</dbReference>
<dbReference type="Pfam" id="PF13424">
    <property type="entry name" value="TPR_12"/>
    <property type="match status" value="2"/>
</dbReference>
<gene>
    <name evidence="10" type="ORF">PW52_11315</name>
</gene>
<dbReference type="SUPFAM" id="SSF48452">
    <property type="entry name" value="TPR-like"/>
    <property type="match status" value="2"/>
</dbReference>
<dbReference type="PANTHER" id="PTHR46630:SF1">
    <property type="entry name" value="TETRATRICOPEPTIDE REPEAT PROTEIN 29"/>
    <property type="match status" value="1"/>
</dbReference>
<evidence type="ECO:0000256" key="5">
    <source>
        <dbReference type="ARBA" id="ARBA00038253"/>
    </source>
</evidence>
<dbReference type="InterPro" id="IPR000792">
    <property type="entry name" value="Tscrpt_reg_LuxR_C"/>
</dbReference>
<dbReference type="InterPro" id="IPR036388">
    <property type="entry name" value="WH-like_DNA-bd_sf"/>
</dbReference>
<comment type="similarity">
    <text evidence="5">Belongs to the Rap family.</text>
</comment>
<keyword evidence="8" id="KW-1133">Transmembrane helix</keyword>
<dbReference type="PATRIC" id="fig|1435349.4.peg.3255"/>
<dbReference type="GO" id="GO:0006355">
    <property type="term" value="P:regulation of DNA-templated transcription"/>
    <property type="evidence" value="ECO:0007669"/>
    <property type="project" value="InterPro"/>
</dbReference>
<proteinExistence type="inferred from homology"/>
<dbReference type="OrthoDB" id="1090267at2"/>
<comment type="subcellular location">
    <subcellularLocation>
        <location evidence="1">Cytoplasm</location>
    </subcellularLocation>
</comment>
<protein>
    <recommendedName>
        <fullName evidence="9">HTH luxR-type domain-containing protein</fullName>
    </recommendedName>
</protein>
<dbReference type="Gene3D" id="1.10.10.10">
    <property type="entry name" value="Winged helix-like DNA-binding domain superfamily/Winged helix DNA-binding domain"/>
    <property type="match status" value="1"/>
</dbReference>
<evidence type="ECO:0000313" key="11">
    <source>
        <dbReference type="Proteomes" id="UP000032578"/>
    </source>
</evidence>
<feature type="domain" description="HTH luxR-type" evidence="9">
    <location>
        <begin position="463"/>
        <end position="520"/>
    </location>
</feature>
<dbReference type="PANTHER" id="PTHR46630">
    <property type="entry name" value="TETRATRICOPEPTIDE REPEAT PROTEIN 29"/>
    <property type="match status" value="1"/>
</dbReference>
<accession>A0A0D7W892</accession>
<evidence type="ECO:0000259" key="9">
    <source>
        <dbReference type="SMART" id="SM00421"/>
    </source>
</evidence>
<keyword evidence="8" id="KW-0472">Membrane</keyword>